<evidence type="ECO:0000313" key="1">
    <source>
        <dbReference type="EMBL" id="PWW13341.1"/>
    </source>
</evidence>
<name>A0A317Q9W4_9GAMM</name>
<dbReference type="RefSeq" id="WP_110075841.1">
    <property type="nucleotide sequence ID" value="NZ_QGTT01000006.1"/>
</dbReference>
<reference evidence="1 2" key="1">
    <citation type="submission" date="2018-05" db="EMBL/GenBank/DDBJ databases">
        <title>Freshwater and sediment microbial communities from various areas in North America, analyzing microbe dynamics in response to fracking.</title>
        <authorList>
            <person name="Lamendella R."/>
        </authorList>
    </citation>
    <scope>NUCLEOTIDE SEQUENCE [LARGE SCALE GENOMIC DNA]</scope>
    <source>
        <strain evidence="1 2">125B1</strain>
    </source>
</reference>
<dbReference type="Proteomes" id="UP000246964">
    <property type="component" value="Unassembled WGS sequence"/>
</dbReference>
<keyword evidence="2" id="KW-1185">Reference proteome</keyword>
<evidence type="ECO:0000313" key="2">
    <source>
        <dbReference type="Proteomes" id="UP000246964"/>
    </source>
</evidence>
<comment type="caution">
    <text evidence="1">The sequence shown here is derived from an EMBL/GenBank/DDBJ whole genome shotgun (WGS) entry which is preliminary data.</text>
</comment>
<dbReference type="EMBL" id="QGTT01000006">
    <property type="protein sequence ID" value="PWW13341.1"/>
    <property type="molecule type" value="Genomic_DNA"/>
</dbReference>
<dbReference type="AlphaFoldDB" id="A0A317Q9W4"/>
<sequence length="99" mass="11532">MPYCRTEFKLVKPEQVKNVLSTFTRECFVGGRAAYQLDDGSYSIDAGENDIRAIYDQENTVVKFFCRYQRDMNFYDKKLMAFATKHGIDTKPCIISSEY</sequence>
<proteinExistence type="predicted"/>
<organism evidence="1 2">
    <name type="scientific">Pseudidiomarina maritima</name>
    <dbReference type="NCBI Taxonomy" id="519453"/>
    <lineage>
        <taxon>Bacteria</taxon>
        <taxon>Pseudomonadati</taxon>
        <taxon>Pseudomonadota</taxon>
        <taxon>Gammaproteobacteria</taxon>
        <taxon>Alteromonadales</taxon>
        <taxon>Idiomarinaceae</taxon>
        <taxon>Pseudidiomarina</taxon>
    </lineage>
</organism>
<gene>
    <name evidence="1" type="ORF">DET45_10654</name>
</gene>
<dbReference type="OrthoDB" id="5770366at2"/>
<protein>
    <submittedName>
        <fullName evidence="1">Uncharacterized protein</fullName>
    </submittedName>
</protein>
<accession>A0A317Q9W4</accession>